<name>A0A2G1WC06_9BACT</name>
<gene>
    <name evidence="1" type="ORF">CEE69_04115</name>
</gene>
<accession>A0A2G1WC06</accession>
<proteinExistence type="predicted"/>
<protein>
    <submittedName>
        <fullName evidence="1">Thioredoxin</fullName>
    </submittedName>
</protein>
<sequence>MSLQKEVVMRWDPISFLKPVQFLFLLFILPSVGRCEEIPEPDFDQPTEFVGSVVDAEGLAVSNAPVEVRYYDGINPRQTAQTETDSEGKFRFRVRIGEPVFRQTLFRTSHPDGSQLTFHMVGPEPIKERPYPVKLKLEKAARAIARVIDGDDKPVEDAKVLIMLANNYGLDGMPTEMPGEYAVLYPPSSTIQSVIARKDKLGADFRTYSLPYELRSDNNAKAPEFPEDGETLRLDGTRPATLKVVTGSGEPLPGADVYPWVLGKEPGVDRISLSGTDSFVQQTNANGLVAFDWMPRWQTSPVPLTVSLDGYAQRRAMYLPNSNHQELLVVMNKTVPIRGTVIDAEGKPASGIRVIARGSGHAPDGGSGQDISAEDGTFEMSVPGEQIYLLTVEDETWVTDGVPTFAVNNGSPVEGIELQLREPTVVSGTVTDVKTGDPAPRNRLVVNLDGTPLNELKNVTIVNPENLNRHVQPMYYFVTQTDDQGRYELKLGNGDYRISPSPPRTHVEFTVAGEESLTVDATTEVIRKVELTGTVRNKSNGLPIANAHLEGVPTEFRIRGWQARTGPDGRFSVETEDSSFYIHTKNEDGTLASILIVENTSDAVDIELQPVGAAHGVLHQHESDAPAATEVFQYAVPVQNRNFKTFKPSFGGTVLTDAEGRFVIENLVPDQEYNLTMTGKDGRSRGSLGELEVEAGENRDLGTLKMPAPYKPYVAPTLDDRIERAMAVEGTAMERFSRAVPRVQSSKQMLLIAVGTINEPRLHDFMQWRYEDSDYRKVRDDYLVMAISTESDEKKEQARELLDELGVKNLDQSIEFSLVLVNADGELIEHVSGKDFIVEEQLSKSHVIDWLDSFRPDPIDARELLKTTLAQAKKENKRVIVQETATWCGPCHMLSDFLSEHRDWEADYLWVKMDHRYTGARELMQELRDGAEGGIPWYAIVDSDGKRLVTSNRENDGSNIGFPSSDSGQKHLKHMLMETKLKMTEDEITSFVDHLNDDE</sequence>
<dbReference type="InterPro" id="IPR036249">
    <property type="entry name" value="Thioredoxin-like_sf"/>
</dbReference>
<dbReference type="OrthoDB" id="232400at2"/>
<dbReference type="Gene3D" id="3.40.30.10">
    <property type="entry name" value="Glutaredoxin"/>
    <property type="match status" value="1"/>
</dbReference>
<dbReference type="SUPFAM" id="SSF52833">
    <property type="entry name" value="Thioredoxin-like"/>
    <property type="match status" value="1"/>
</dbReference>
<dbReference type="AlphaFoldDB" id="A0A2G1WC06"/>
<organism evidence="1 2">
    <name type="scientific">Rhodopirellula bahusiensis</name>
    <dbReference type="NCBI Taxonomy" id="2014065"/>
    <lineage>
        <taxon>Bacteria</taxon>
        <taxon>Pseudomonadati</taxon>
        <taxon>Planctomycetota</taxon>
        <taxon>Planctomycetia</taxon>
        <taxon>Pirellulales</taxon>
        <taxon>Pirellulaceae</taxon>
        <taxon>Rhodopirellula</taxon>
    </lineage>
</organism>
<comment type="caution">
    <text evidence="1">The sequence shown here is derived from an EMBL/GenBank/DDBJ whole genome shotgun (WGS) entry which is preliminary data.</text>
</comment>
<evidence type="ECO:0000313" key="1">
    <source>
        <dbReference type="EMBL" id="PHQ36567.1"/>
    </source>
</evidence>
<dbReference type="CDD" id="cd02947">
    <property type="entry name" value="TRX_family"/>
    <property type="match status" value="1"/>
</dbReference>
<reference evidence="1 2" key="1">
    <citation type="submission" date="2017-06" db="EMBL/GenBank/DDBJ databases">
        <title>Description of Rhodopirellula bahusiensis sp. nov.</title>
        <authorList>
            <person name="Kizina J."/>
            <person name="Harder J."/>
        </authorList>
    </citation>
    <scope>NUCLEOTIDE SEQUENCE [LARGE SCALE GENOMIC DNA]</scope>
    <source>
        <strain evidence="1 2">SWK21</strain>
    </source>
</reference>
<keyword evidence="2" id="KW-1185">Reference proteome</keyword>
<dbReference type="Proteomes" id="UP000225740">
    <property type="component" value="Unassembled WGS sequence"/>
</dbReference>
<evidence type="ECO:0000313" key="2">
    <source>
        <dbReference type="Proteomes" id="UP000225740"/>
    </source>
</evidence>
<dbReference type="EMBL" id="NIZW01000002">
    <property type="protein sequence ID" value="PHQ36567.1"/>
    <property type="molecule type" value="Genomic_DNA"/>
</dbReference>
<dbReference type="SUPFAM" id="SSF49464">
    <property type="entry name" value="Carboxypeptidase regulatory domain-like"/>
    <property type="match status" value="1"/>
</dbReference>
<dbReference type="InterPro" id="IPR008969">
    <property type="entry name" value="CarboxyPept-like_regulatory"/>
</dbReference>